<evidence type="ECO:0000313" key="1">
    <source>
        <dbReference type="EMBL" id="CAK9257188.1"/>
    </source>
</evidence>
<dbReference type="Proteomes" id="UP001497444">
    <property type="component" value="Chromosome 10"/>
</dbReference>
<proteinExistence type="predicted"/>
<sequence>MEDRLAMVMEEEHTRLMLKMVVIDDGRQRDDAHCEQIGHQFSSLSVITAFLLLLPPPPPAAPDAAAAAAGHGMLGQVHRACHVPVGRDCILAS</sequence>
<evidence type="ECO:0000313" key="2">
    <source>
        <dbReference type="Proteomes" id="UP001497444"/>
    </source>
</evidence>
<dbReference type="EMBL" id="OZ020105">
    <property type="protein sequence ID" value="CAK9257188.1"/>
    <property type="molecule type" value="Genomic_DNA"/>
</dbReference>
<reference evidence="1" key="1">
    <citation type="submission" date="2024-02" db="EMBL/GenBank/DDBJ databases">
        <authorList>
            <consortium name="ELIXIR-Norway"/>
            <consortium name="Elixir Norway"/>
        </authorList>
    </citation>
    <scope>NUCLEOTIDE SEQUENCE</scope>
</reference>
<name>A0ABP0VTU5_9BRYO</name>
<accession>A0ABP0VTU5</accession>
<gene>
    <name evidence="1" type="ORF">CSSPJE1EN1_LOCUS2666</name>
</gene>
<organism evidence="1 2">
    <name type="scientific">Sphagnum jensenii</name>
    <dbReference type="NCBI Taxonomy" id="128206"/>
    <lineage>
        <taxon>Eukaryota</taxon>
        <taxon>Viridiplantae</taxon>
        <taxon>Streptophyta</taxon>
        <taxon>Embryophyta</taxon>
        <taxon>Bryophyta</taxon>
        <taxon>Sphagnophytina</taxon>
        <taxon>Sphagnopsida</taxon>
        <taxon>Sphagnales</taxon>
        <taxon>Sphagnaceae</taxon>
        <taxon>Sphagnum</taxon>
    </lineage>
</organism>
<keyword evidence="2" id="KW-1185">Reference proteome</keyword>
<protein>
    <submittedName>
        <fullName evidence="1">Uncharacterized protein</fullName>
    </submittedName>
</protein>